<protein>
    <submittedName>
        <fullName evidence="4">AMP-binding protein</fullName>
    </submittedName>
</protein>
<dbReference type="SUPFAM" id="SSF56801">
    <property type="entry name" value="Acetyl-CoA synthetase-like"/>
    <property type="match status" value="1"/>
</dbReference>
<proteinExistence type="inferred from homology"/>
<dbReference type="GO" id="GO:0006631">
    <property type="term" value="P:fatty acid metabolic process"/>
    <property type="evidence" value="ECO:0007669"/>
    <property type="project" value="TreeGrafter"/>
</dbReference>
<evidence type="ECO:0000313" key="5">
    <source>
        <dbReference type="Proteomes" id="UP000480178"/>
    </source>
</evidence>
<dbReference type="GO" id="GO:0031956">
    <property type="term" value="F:medium-chain fatty acid-CoA ligase activity"/>
    <property type="evidence" value="ECO:0007669"/>
    <property type="project" value="TreeGrafter"/>
</dbReference>
<dbReference type="InterPro" id="IPR045851">
    <property type="entry name" value="AMP-bd_C_sf"/>
</dbReference>
<name>A0A6C0GGX2_9BACT</name>
<dbReference type="Gene3D" id="3.40.50.12780">
    <property type="entry name" value="N-terminal domain of ligase-like"/>
    <property type="match status" value="1"/>
</dbReference>
<keyword evidence="2" id="KW-0436">Ligase</keyword>
<evidence type="ECO:0000256" key="1">
    <source>
        <dbReference type="ARBA" id="ARBA00006432"/>
    </source>
</evidence>
<dbReference type="PANTHER" id="PTHR43201:SF5">
    <property type="entry name" value="MEDIUM-CHAIN ACYL-COA LIGASE ACSF2, MITOCHONDRIAL"/>
    <property type="match status" value="1"/>
</dbReference>
<dbReference type="Gene3D" id="3.30.300.30">
    <property type="match status" value="1"/>
</dbReference>
<dbReference type="EMBL" id="CP048222">
    <property type="protein sequence ID" value="QHT67125.1"/>
    <property type="molecule type" value="Genomic_DNA"/>
</dbReference>
<dbReference type="PANTHER" id="PTHR43201">
    <property type="entry name" value="ACYL-COA SYNTHETASE"/>
    <property type="match status" value="1"/>
</dbReference>
<dbReference type="InterPro" id="IPR042099">
    <property type="entry name" value="ANL_N_sf"/>
</dbReference>
<gene>
    <name evidence="4" type="ORF">GXP67_10920</name>
</gene>
<accession>A0A6C0GGX2</accession>
<comment type="similarity">
    <text evidence="1">Belongs to the ATP-dependent AMP-binding enzyme family.</text>
</comment>
<dbReference type="InterPro" id="IPR020845">
    <property type="entry name" value="AMP-binding_CS"/>
</dbReference>
<dbReference type="RefSeq" id="WP_162443168.1">
    <property type="nucleotide sequence ID" value="NZ_CP048222.1"/>
</dbReference>
<keyword evidence="5" id="KW-1185">Reference proteome</keyword>
<evidence type="ECO:0000256" key="2">
    <source>
        <dbReference type="ARBA" id="ARBA00022598"/>
    </source>
</evidence>
<dbReference type="AlphaFoldDB" id="A0A6C0GGX2"/>
<organism evidence="4 5">
    <name type="scientific">Rhodocytophaga rosea</name>
    <dbReference type="NCBI Taxonomy" id="2704465"/>
    <lineage>
        <taxon>Bacteria</taxon>
        <taxon>Pseudomonadati</taxon>
        <taxon>Bacteroidota</taxon>
        <taxon>Cytophagia</taxon>
        <taxon>Cytophagales</taxon>
        <taxon>Rhodocytophagaceae</taxon>
        <taxon>Rhodocytophaga</taxon>
    </lineage>
</organism>
<evidence type="ECO:0000259" key="3">
    <source>
        <dbReference type="Pfam" id="PF00501"/>
    </source>
</evidence>
<dbReference type="InterPro" id="IPR000873">
    <property type="entry name" value="AMP-dep_synth/lig_dom"/>
</dbReference>
<reference evidence="4 5" key="1">
    <citation type="submission" date="2020-01" db="EMBL/GenBank/DDBJ databases">
        <authorList>
            <person name="Kim M.K."/>
        </authorList>
    </citation>
    <scope>NUCLEOTIDE SEQUENCE [LARGE SCALE GENOMIC DNA]</scope>
    <source>
        <strain evidence="4 5">172606-1</strain>
    </source>
</reference>
<dbReference type="Proteomes" id="UP000480178">
    <property type="component" value="Chromosome"/>
</dbReference>
<sequence>MSSQNYSSSKEGIWLNDRFVSFISIGSNDFPSDISPDELQALHFCQDWLKGSATFIIHTSGSTGLPKSIHLNRDQMIQSALLTGKMLQLQAGDSALVNLNTQYIGGMMMLVRGMVLGLNLWIVPPSLIPLKELPSHLYFDFLSFVPVQLQAVLENMPDRITTLNKAKAILLGGAPVSQGLEKQLQQIEAPIYQTYGMTETLSHVALKRVNGVEKKEYYTTLPGVEITTDERACLVIRAPFTGAQPIVTNDVVKLLSPTTFNWLGRIDNVINSGGIKIQAERIERITEQVLLVSQINRRFFIGSLPHAQLGETVTIFMEGNALSKEAETQLLHSIAVLTNRFEKPTSIVYIPAFLETPSGKIDKPQTIRLYTGL</sequence>
<dbReference type="KEGG" id="rhoz:GXP67_10920"/>
<evidence type="ECO:0000313" key="4">
    <source>
        <dbReference type="EMBL" id="QHT67125.1"/>
    </source>
</evidence>
<dbReference type="PROSITE" id="PS00455">
    <property type="entry name" value="AMP_BINDING"/>
    <property type="match status" value="1"/>
</dbReference>
<feature type="domain" description="AMP-dependent synthetase/ligase" evidence="3">
    <location>
        <begin position="52"/>
        <end position="218"/>
    </location>
</feature>
<dbReference type="Pfam" id="PF00501">
    <property type="entry name" value="AMP-binding"/>
    <property type="match status" value="1"/>
</dbReference>